<dbReference type="EMBL" id="OAPG01000015">
    <property type="protein sequence ID" value="SNX86582.1"/>
    <property type="molecule type" value="Genomic_DNA"/>
</dbReference>
<gene>
    <name evidence="1" type="ORF">MEPE_05291</name>
</gene>
<dbReference type="Proteomes" id="UP001294444">
    <property type="component" value="Unassembled WGS sequence"/>
</dbReference>
<name>A0AAJ5C761_9BASI</name>
<evidence type="ECO:0000313" key="2">
    <source>
        <dbReference type="Proteomes" id="UP001294444"/>
    </source>
</evidence>
<organism evidence="1 2">
    <name type="scientific">Melanopsichium pennsylvanicum</name>
    <dbReference type="NCBI Taxonomy" id="63383"/>
    <lineage>
        <taxon>Eukaryota</taxon>
        <taxon>Fungi</taxon>
        <taxon>Dikarya</taxon>
        <taxon>Basidiomycota</taxon>
        <taxon>Ustilaginomycotina</taxon>
        <taxon>Ustilaginomycetes</taxon>
        <taxon>Ustilaginales</taxon>
        <taxon>Ustilaginaceae</taxon>
        <taxon>Melanopsichium</taxon>
    </lineage>
</organism>
<reference evidence="1" key="1">
    <citation type="submission" date="2023-10" db="EMBL/GenBank/DDBJ databases">
        <authorList>
            <person name="Guldener U."/>
        </authorList>
    </citation>
    <scope>NUCLEOTIDE SEQUENCE</scope>
    <source>
        <strain evidence="1">Mp4</strain>
    </source>
</reference>
<comment type="caution">
    <text evidence="1">The sequence shown here is derived from an EMBL/GenBank/DDBJ whole genome shotgun (WGS) entry which is preliminary data.</text>
</comment>
<sequence>MDEIKPETRRRVCARIVGRFANELGNSTVAVWNFTIERVPLMLLALSIPVTPLSAELLYEVVQHMYTPLLHQTTVCFQTNTGYL</sequence>
<protein>
    <submittedName>
        <fullName evidence="1">Uncharacterized protein</fullName>
    </submittedName>
</protein>
<proteinExistence type="predicted"/>
<keyword evidence="2" id="KW-1185">Reference proteome</keyword>
<dbReference type="AlphaFoldDB" id="A0AAJ5C761"/>
<accession>A0AAJ5C761</accession>
<evidence type="ECO:0000313" key="1">
    <source>
        <dbReference type="EMBL" id="SNX86582.1"/>
    </source>
</evidence>